<dbReference type="EMBL" id="MN740699">
    <property type="protein sequence ID" value="QHU08783.1"/>
    <property type="molecule type" value="Genomic_DNA"/>
</dbReference>
<dbReference type="AlphaFoldDB" id="A0A6C0JTT6"/>
<protein>
    <recommendedName>
        <fullName evidence="1">Protein Gp5 N-terminal OB-fold domain-containing protein</fullName>
    </recommendedName>
</protein>
<evidence type="ECO:0000313" key="2">
    <source>
        <dbReference type="EMBL" id="QHU08783.1"/>
    </source>
</evidence>
<dbReference type="Pfam" id="PF06714">
    <property type="entry name" value="Gp5_OB"/>
    <property type="match status" value="1"/>
</dbReference>
<feature type="domain" description="Protein Gp5 N-terminal OB-fold" evidence="1">
    <location>
        <begin position="36"/>
        <end position="115"/>
    </location>
</feature>
<dbReference type="InterPro" id="IPR009590">
    <property type="entry name" value="Gp5_OB_N"/>
</dbReference>
<dbReference type="SUPFAM" id="SSF69255">
    <property type="entry name" value="gp5 N-terminal domain-like"/>
    <property type="match status" value="1"/>
</dbReference>
<sequence>MIKSDFYGNDFIWWTGVVEDRKDPLKIGRIRARIFGLHPFDDSGKPDKTLVPTDKLPWAQLVTSTNGTKVISGPKEGDWIFGFFQDGRSAQIPVVIGTYSGIESKESTTLTFTDVPRPPANVIITEANAPTTPRLSRGIIENTLVDKSNQERSQVCDTTTSVSSSIAGIGTAFSTIIESIRSFIRDIIAALGLDPSGVARTIINLAKALTAEVKKLLNMVKRMKKYSSMIKSGIQKISNMIGYILSLPAKLLKFIGECFSKLTASIGSTITPLLNSSGLDQTTIIGVGSIIGLTNGISTTLNNNLQNANFTNSIGTIGNLLAYTNSMDTTSAISGTVDTVYNTLLGNKSGTLQSISNQFPTDLANVSTQTFNSIVNPTIISDFPAGSIGFQTYLDTNYMSVDETKSNFYFNSTTYTGP</sequence>
<reference evidence="2" key="1">
    <citation type="journal article" date="2020" name="Nature">
        <title>Giant virus diversity and host interactions through global metagenomics.</title>
        <authorList>
            <person name="Schulz F."/>
            <person name="Roux S."/>
            <person name="Paez-Espino D."/>
            <person name="Jungbluth S."/>
            <person name="Walsh D.A."/>
            <person name="Denef V.J."/>
            <person name="McMahon K.D."/>
            <person name="Konstantinidis K.T."/>
            <person name="Eloe-Fadrosh E.A."/>
            <person name="Kyrpides N.C."/>
            <person name="Woyke T."/>
        </authorList>
    </citation>
    <scope>NUCLEOTIDE SEQUENCE</scope>
    <source>
        <strain evidence="2">GVMAG-S-1064190-84</strain>
    </source>
</reference>
<proteinExistence type="predicted"/>
<accession>A0A6C0JTT6</accession>
<name>A0A6C0JTT6_9ZZZZ</name>
<dbReference type="Gene3D" id="2.40.50.260">
    <property type="entry name" value="Nucleic acid-binding protein domain"/>
    <property type="match status" value="1"/>
</dbReference>
<evidence type="ECO:0000259" key="1">
    <source>
        <dbReference type="Pfam" id="PF06714"/>
    </source>
</evidence>
<organism evidence="2">
    <name type="scientific">viral metagenome</name>
    <dbReference type="NCBI Taxonomy" id="1070528"/>
    <lineage>
        <taxon>unclassified sequences</taxon>
        <taxon>metagenomes</taxon>
        <taxon>organismal metagenomes</taxon>
    </lineage>
</organism>